<comment type="caution">
    <text evidence="2">The sequence shown here is derived from an EMBL/GenBank/DDBJ whole genome shotgun (WGS) entry which is preliminary data.</text>
</comment>
<dbReference type="PATRIC" id="fig|1348663.4.peg.2771"/>
<evidence type="ECO:0000313" key="2">
    <source>
        <dbReference type="EMBL" id="KDN85297.1"/>
    </source>
</evidence>
<name>A0A066YVQ2_9ACTN</name>
<dbReference type="HOGENOM" id="CLU_2898244_0_0_11"/>
<evidence type="ECO:0000313" key="3">
    <source>
        <dbReference type="Proteomes" id="UP000027178"/>
    </source>
</evidence>
<organism evidence="2 3">
    <name type="scientific">Kitasatospora cheerisanensis KCTC 2395</name>
    <dbReference type="NCBI Taxonomy" id="1348663"/>
    <lineage>
        <taxon>Bacteria</taxon>
        <taxon>Bacillati</taxon>
        <taxon>Actinomycetota</taxon>
        <taxon>Actinomycetes</taxon>
        <taxon>Kitasatosporales</taxon>
        <taxon>Streptomycetaceae</taxon>
        <taxon>Kitasatospora</taxon>
    </lineage>
</organism>
<sequence length="62" mass="6082">MGEAQISGHHSMVRSAAGARKRGDLRRGGGRAAAAPGGRLTRRQGTGVARALTGTGGAGSVV</sequence>
<dbReference type="Proteomes" id="UP000027178">
    <property type="component" value="Unassembled WGS sequence"/>
</dbReference>
<keyword evidence="3" id="KW-1185">Reference proteome</keyword>
<evidence type="ECO:0000256" key="1">
    <source>
        <dbReference type="SAM" id="MobiDB-lite"/>
    </source>
</evidence>
<feature type="region of interest" description="Disordered" evidence="1">
    <location>
        <begin position="1"/>
        <end position="62"/>
    </location>
</feature>
<proteinExistence type="predicted"/>
<reference evidence="2 3" key="1">
    <citation type="submission" date="2014-05" db="EMBL/GenBank/DDBJ databases">
        <title>Draft Genome Sequence of Kitasatospora cheerisanensis KCTC 2395.</title>
        <authorList>
            <person name="Nam D.H."/>
        </authorList>
    </citation>
    <scope>NUCLEOTIDE SEQUENCE [LARGE SCALE GENOMIC DNA]</scope>
    <source>
        <strain evidence="2 3">KCTC 2395</strain>
    </source>
</reference>
<protein>
    <submittedName>
        <fullName evidence="2">Uncharacterized protein</fullName>
    </submittedName>
</protein>
<dbReference type="EMBL" id="JNBY01000085">
    <property type="protein sequence ID" value="KDN85297.1"/>
    <property type="molecule type" value="Genomic_DNA"/>
</dbReference>
<accession>A0A066YVQ2</accession>
<gene>
    <name evidence="2" type="ORF">KCH_28780</name>
</gene>
<dbReference type="AlphaFoldDB" id="A0A066YVQ2"/>